<keyword evidence="3" id="KW-1185">Reference proteome</keyword>
<organism evidence="2 3">
    <name type="scientific">Austwickia chelonae NBRC 105200</name>
    <dbReference type="NCBI Taxonomy" id="1184607"/>
    <lineage>
        <taxon>Bacteria</taxon>
        <taxon>Bacillati</taxon>
        <taxon>Actinomycetota</taxon>
        <taxon>Actinomycetes</taxon>
        <taxon>Micrococcales</taxon>
        <taxon>Dermatophilaceae</taxon>
        <taxon>Austwickia</taxon>
    </lineage>
</organism>
<protein>
    <submittedName>
        <fullName evidence="2">Putative hydrolase</fullName>
    </submittedName>
</protein>
<dbReference type="SUPFAM" id="SSF56784">
    <property type="entry name" value="HAD-like"/>
    <property type="match status" value="1"/>
</dbReference>
<dbReference type="EMBL" id="BAGZ01000016">
    <property type="protein sequence ID" value="GAB78651.1"/>
    <property type="molecule type" value="Genomic_DNA"/>
</dbReference>
<accession>K6UN35</accession>
<name>K6UN35_9MICO</name>
<reference evidence="2 3" key="1">
    <citation type="submission" date="2012-08" db="EMBL/GenBank/DDBJ databases">
        <title>Whole genome shotgun sequence of Austwickia chelonae NBRC 105200.</title>
        <authorList>
            <person name="Yoshida I."/>
            <person name="Hosoyama A."/>
            <person name="Tsuchikane K."/>
            <person name="Katsumata H."/>
            <person name="Ando Y."/>
            <person name="Ohji S."/>
            <person name="Hamada M."/>
            <person name="Tamura T."/>
            <person name="Yamazoe A."/>
            <person name="Yamazaki S."/>
            <person name="Fujita N."/>
        </authorList>
    </citation>
    <scope>NUCLEOTIDE SEQUENCE [LARGE SCALE GENOMIC DNA]</scope>
    <source>
        <strain evidence="2 3">NBRC 105200</strain>
    </source>
</reference>
<dbReference type="AlphaFoldDB" id="K6UN35"/>
<proteinExistence type="predicted"/>
<comment type="caution">
    <text evidence="2">The sequence shown here is derived from an EMBL/GenBank/DDBJ whole genome shotgun (WGS) entry which is preliminary data.</text>
</comment>
<dbReference type="STRING" id="100225.SAMN05421595_2304"/>
<dbReference type="RefSeq" id="WP_006503408.1">
    <property type="nucleotide sequence ID" value="NZ_BAGZ01000016.1"/>
</dbReference>
<keyword evidence="2" id="KW-0378">Hydrolase</keyword>
<evidence type="ECO:0000313" key="2">
    <source>
        <dbReference type="EMBL" id="GAB78651.1"/>
    </source>
</evidence>
<dbReference type="PANTHER" id="PTHR10000:SF8">
    <property type="entry name" value="HAD SUPERFAMILY HYDROLASE-LIKE, TYPE 3"/>
    <property type="match status" value="1"/>
</dbReference>
<dbReference type="Gene3D" id="3.30.1240.10">
    <property type="match status" value="1"/>
</dbReference>
<sequence>MKIDRMTTAGPGRLPFPERLPTSEGRHLVAIDLDGTTLHHDGSLSQDVIDAVAEAQEAGHDIVVATGRSLIATVPVATALGLVDNYLVCSNGAVTAALDADEPGGARLLDVRTFDPGPALSVLRDAWPDAQMAVEEVGRGFKVSGDFEGTDDLEGRIRVVDWAELVSTPTTRVTFRSATGTSEDFLELVERIGLHGVNYAVGFTAWLDIAPEGVSKASGLERIARELGSDPMRTVAVGDQRNDLEMLQWAACGVAMGNAPPEVQAVADLVTAHVDEDGLAVVLRALPPGQVEERCA</sequence>
<dbReference type="Pfam" id="PF08282">
    <property type="entry name" value="Hydrolase_3"/>
    <property type="match status" value="2"/>
</dbReference>
<dbReference type="PANTHER" id="PTHR10000">
    <property type="entry name" value="PHOSPHOSERINE PHOSPHATASE"/>
    <property type="match status" value="1"/>
</dbReference>
<dbReference type="eggNOG" id="COG0561">
    <property type="taxonomic scope" value="Bacteria"/>
</dbReference>
<gene>
    <name evidence="2" type="ORF">AUCHE_16_00690</name>
</gene>
<feature type="region of interest" description="Disordered" evidence="1">
    <location>
        <begin position="1"/>
        <end position="21"/>
    </location>
</feature>
<dbReference type="CDD" id="cd07516">
    <property type="entry name" value="HAD_Pase"/>
    <property type="match status" value="1"/>
</dbReference>
<dbReference type="InterPro" id="IPR023214">
    <property type="entry name" value="HAD_sf"/>
</dbReference>
<evidence type="ECO:0000313" key="3">
    <source>
        <dbReference type="Proteomes" id="UP000008495"/>
    </source>
</evidence>
<evidence type="ECO:0000256" key="1">
    <source>
        <dbReference type="SAM" id="MobiDB-lite"/>
    </source>
</evidence>
<dbReference type="Proteomes" id="UP000008495">
    <property type="component" value="Unassembled WGS sequence"/>
</dbReference>
<dbReference type="Gene3D" id="3.40.50.1000">
    <property type="entry name" value="HAD superfamily/HAD-like"/>
    <property type="match status" value="1"/>
</dbReference>
<dbReference type="InterPro" id="IPR036412">
    <property type="entry name" value="HAD-like_sf"/>
</dbReference>
<dbReference type="GO" id="GO:0005829">
    <property type="term" value="C:cytosol"/>
    <property type="evidence" value="ECO:0007669"/>
    <property type="project" value="TreeGrafter"/>
</dbReference>
<dbReference type="PROSITE" id="PS01229">
    <property type="entry name" value="COF_2"/>
    <property type="match status" value="1"/>
</dbReference>
<dbReference type="GO" id="GO:0016791">
    <property type="term" value="F:phosphatase activity"/>
    <property type="evidence" value="ECO:0007669"/>
    <property type="project" value="TreeGrafter"/>
</dbReference>
<dbReference type="GO" id="GO:0000287">
    <property type="term" value="F:magnesium ion binding"/>
    <property type="evidence" value="ECO:0007669"/>
    <property type="project" value="TreeGrafter"/>
</dbReference>